<comment type="caution">
    <text evidence="3">The sequence shown here is derived from an EMBL/GenBank/DDBJ whole genome shotgun (WGS) entry which is preliminary data.</text>
</comment>
<organism evidence="3 4">
    <name type="scientific">Philodulcilactobacillus myokoensis</name>
    <dbReference type="NCBI Taxonomy" id="2929573"/>
    <lineage>
        <taxon>Bacteria</taxon>
        <taxon>Bacillati</taxon>
        <taxon>Bacillota</taxon>
        <taxon>Bacilli</taxon>
        <taxon>Lactobacillales</taxon>
        <taxon>Lactobacillaceae</taxon>
        <taxon>Philodulcilactobacillus</taxon>
    </lineage>
</organism>
<dbReference type="Pfam" id="PF00106">
    <property type="entry name" value="adh_short"/>
    <property type="match status" value="1"/>
</dbReference>
<gene>
    <name evidence="3" type="primary">yphC</name>
    <name evidence="3" type="ORF">WR164_03190</name>
</gene>
<dbReference type="PRINTS" id="PR00081">
    <property type="entry name" value="GDHRDH"/>
</dbReference>
<dbReference type="SUPFAM" id="SSF51735">
    <property type="entry name" value="NAD(P)-binding Rossmann-fold domains"/>
    <property type="match status" value="1"/>
</dbReference>
<evidence type="ECO:0000256" key="2">
    <source>
        <dbReference type="ARBA" id="ARBA00023002"/>
    </source>
</evidence>
<comment type="similarity">
    <text evidence="1">Belongs to the short-chain dehydrogenases/reductases (SDR) family.</text>
</comment>
<evidence type="ECO:0000256" key="1">
    <source>
        <dbReference type="ARBA" id="ARBA00006484"/>
    </source>
</evidence>
<dbReference type="PANTHER" id="PTHR43976:SF16">
    <property type="entry name" value="SHORT-CHAIN DEHYDROGENASE_REDUCTASE FAMILY PROTEIN"/>
    <property type="match status" value="1"/>
</dbReference>
<keyword evidence="2" id="KW-0560">Oxidoreductase</keyword>
<dbReference type="GO" id="GO:0016491">
    <property type="term" value="F:oxidoreductase activity"/>
    <property type="evidence" value="ECO:0007669"/>
    <property type="project" value="UniProtKB-KW"/>
</dbReference>
<dbReference type="InterPro" id="IPR036291">
    <property type="entry name" value="NAD(P)-bd_dom_sf"/>
</dbReference>
<reference evidence="3" key="2">
    <citation type="journal article" date="2023" name="PLoS ONE">
        <title>Philodulcilactobacillus myokoensis gen. nov., sp. nov., a fructophilic, acidophilic, and agar-phobic lactic acid bacterium isolated from fermented vegetable extracts.</title>
        <authorList>
            <person name="Kouya T."/>
            <person name="Ishiyama Y."/>
            <person name="Ohashi S."/>
            <person name="Kumakubo R."/>
            <person name="Yamazaki T."/>
            <person name="Otaki T."/>
        </authorList>
    </citation>
    <scope>NUCLEOTIDE SEQUENCE</scope>
    <source>
        <strain evidence="3">WR16-4</strain>
    </source>
</reference>
<keyword evidence="4" id="KW-1185">Reference proteome</keyword>
<name>A0A9W6ERY1_9LACO</name>
<dbReference type="RefSeq" id="WP_286135804.1">
    <property type="nucleotide sequence ID" value="NZ_BRPL01000002.1"/>
</dbReference>
<accession>A0A9W6ERY1</accession>
<dbReference type="Gene3D" id="3.40.50.720">
    <property type="entry name" value="NAD(P)-binding Rossmann-like Domain"/>
    <property type="match status" value="1"/>
</dbReference>
<dbReference type="AlphaFoldDB" id="A0A9W6ERY1"/>
<dbReference type="Proteomes" id="UP001144204">
    <property type="component" value="Unassembled WGS sequence"/>
</dbReference>
<sequence>MKTWLITGGANGLGKSMATLLAKKGNVNLAVTSLKIHNIDFLDQYNHGQILKLQLDVTDKNAIQDVVSKVQSKFGQIDVLDNTADVGYFSSFEEADEDKVRRMFDINVWGTVDMSRAVLPMMRKQRSGLIMASSSLAGIISDASLSFYDGTKHALIGMMGALAQEVDQIGIKVMIVEPSLFRTDWDDRKSHKKETQISDYQVVDDHIAAIEDYDGNEPGNPDKAAQIVLELIRKHYNELPLHLPLGKATVDRGINYYDRMKDHFRRYRNIAKSADYRK</sequence>
<dbReference type="EMBL" id="BRPL01000002">
    <property type="protein sequence ID" value="GLB46340.1"/>
    <property type="molecule type" value="Genomic_DNA"/>
</dbReference>
<dbReference type="InterPro" id="IPR051911">
    <property type="entry name" value="SDR_oxidoreductase"/>
</dbReference>
<evidence type="ECO:0000313" key="3">
    <source>
        <dbReference type="EMBL" id="GLB46340.1"/>
    </source>
</evidence>
<protein>
    <submittedName>
        <fullName evidence="3">Short-chain dehydrogenase/reductase</fullName>
    </submittedName>
</protein>
<proteinExistence type="inferred from homology"/>
<evidence type="ECO:0000313" key="4">
    <source>
        <dbReference type="Proteomes" id="UP001144204"/>
    </source>
</evidence>
<dbReference type="PANTHER" id="PTHR43976">
    <property type="entry name" value="SHORT CHAIN DEHYDROGENASE"/>
    <property type="match status" value="1"/>
</dbReference>
<reference evidence="3" key="1">
    <citation type="submission" date="2022-07" db="EMBL/GenBank/DDBJ databases">
        <authorList>
            <person name="Kouya T."/>
            <person name="Ishiyama Y."/>
        </authorList>
    </citation>
    <scope>NUCLEOTIDE SEQUENCE</scope>
    <source>
        <strain evidence="3">WR16-4</strain>
    </source>
</reference>
<dbReference type="InterPro" id="IPR002347">
    <property type="entry name" value="SDR_fam"/>
</dbReference>